<evidence type="ECO:0000259" key="1">
    <source>
        <dbReference type="Pfam" id="PF00534"/>
    </source>
</evidence>
<organism evidence="3 4">
    <name type="scientific">Roseomonas elaeocarpi</name>
    <dbReference type="NCBI Taxonomy" id="907779"/>
    <lineage>
        <taxon>Bacteria</taxon>
        <taxon>Pseudomonadati</taxon>
        <taxon>Pseudomonadota</taxon>
        <taxon>Alphaproteobacteria</taxon>
        <taxon>Acetobacterales</taxon>
        <taxon>Roseomonadaceae</taxon>
        <taxon>Roseomonas</taxon>
    </lineage>
</organism>
<dbReference type="SUPFAM" id="SSF53756">
    <property type="entry name" value="UDP-Glycosyltransferase/glycogen phosphorylase"/>
    <property type="match status" value="1"/>
</dbReference>
<gene>
    <name evidence="3" type="ORF">ACFFGY_21995</name>
</gene>
<evidence type="ECO:0000313" key="4">
    <source>
        <dbReference type="Proteomes" id="UP001589865"/>
    </source>
</evidence>
<dbReference type="RefSeq" id="WP_377046683.1">
    <property type="nucleotide sequence ID" value="NZ_JBHLUN010000023.1"/>
</dbReference>
<dbReference type="Pfam" id="PF13439">
    <property type="entry name" value="Glyco_transf_4"/>
    <property type="match status" value="1"/>
</dbReference>
<feature type="domain" description="Glycosyl transferase family 1" evidence="1">
    <location>
        <begin position="169"/>
        <end position="309"/>
    </location>
</feature>
<dbReference type="InterPro" id="IPR028098">
    <property type="entry name" value="Glyco_trans_4-like_N"/>
</dbReference>
<dbReference type="EMBL" id="JBHLUN010000023">
    <property type="protein sequence ID" value="MFC0410925.1"/>
    <property type="molecule type" value="Genomic_DNA"/>
</dbReference>
<comment type="caution">
    <text evidence="3">The sequence shown here is derived from an EMBL/GenBank/DDBJ whole genome shotgun (WGS) entry which is preliminary data.</text>
</comment>
<feature type="domain" description="Glycosyltransferase subfamily 4-like N-terminal" evidence="2">
    <location>
        <begin position="18"/>
        <end position="119"/>
    </location>
</feature>
<dbReference type="CDD" id="cd03802">
    <property type="entry name" value="GT4_AviGT4-like"/>
    <property type="match status" value="1"/>
</dbReference>
<sequence length="349" mass="38794">MRIAQIAPLYEAVPPLRYGGTERVVSFLTEELVDMGHQVTLFASGDSVTKAELAAMRPQAIRLDPTVRDALAPQFVTLHEVMRRADEFDVLHFHLDYLSFPLFTGLGLPWVTTLHGRLDLPELGPVFDCYSQAPVVSISDSQRLPLPQANWAGTVHHGLPRDLLTPRDVEPGYLAFLGRISPEKRPDRAIRIAAAAGMPLRIAAKVDKADADYFAREIEPLLSQAHVEFVGEISDREKPDFLSGAKALLVPIDWPEPFGLVMIEAMACGTPVIAYRHGSVPEVIEDGLTGFIVEDEAEAVAALGRLAELSRPRIRARFEERFTARRMASDYVALYETLIQKRRPKLRAV</sequence>
<keyword evidence="4" id="KW-1185">Reference proteome</keyword>
<dbReference type="Pfam" id="PF00534">
    <property type="entry name" value="Glycos_transf_1"/>
    <property type="match status" value="1"/>
</dbReference>
<protein>
    <submittedName>
        <fullName evidence="3">Glycosyltransferase family 4 protein</fullName>
    </submittedName>
</protein>
<reference evidence="3 4" key="1">
    <citation type="submission" date="2024-09" db="EMBL/GenBank/DDBJ databases">
        <authorList>
            <person name="Sun Q."/>
            <person name="Mori K."/>
        </authorList>
    </citation>
    <scope>NUCLEOTIDE SEQUENCE [LARGE SCALE GENOMIC DNA]</scope>
    <source>
        <strain evidence="3 4">TBRC 5777</strain>
    </source>
</reference>
<dbReference type="Gene3D" id="3.40.50.2000">
    <property type="entry name" value="Glycogen Phosphorylase B"/>
    <property type="match status" value="2"/>
</dbReference>
<dbReference type="Proteomes" id="UP001589865">
    <property type="component" value="Unassembled WGS sequence"/>
</dbReference>
<dbReference type="PANTHER" id="PTHR12526:SF595">
    <property type="entry name" value="BLL5217 PROTEIN"/>
    <property type="match status" value="1"/>
</dbReference>
<accession>A0ABV6JYV8</accession>
<proteinExistence type="predicted"/>
<dbReference type="PANTHER" id="PTHR12526">
    <property type="entry name" value="GLYCOSYLTRANSFERASE"/>
    <property type="match status" value="1"/>
</dbReference>
<evidence type="ECO:0000313" key="3">
    <source>
        <dbReference type="EMBL" id="MFC0410925.1"/>
    </source>
</evidence>
<evidence type="ECO:0000259" key="2">
    <source>
        <dbReference type="Pfam" id="PF13439"/>
    </source>
</evidence>
<name>A0ABV6JYV8_9PROT</name>
<dbReference type="InterPro" id="IPR001296">
    <property type="entry name" value="Glyco_trans_1"/>
</dbReference>